<evidence type="ECO:0000313" key="2">
    <source>
        <dbReference type="EMBL" id="AHI52963.1"/>
    </source>
</evidence>
<feature type="transmembrane region" description="Helical" evidence="1">
    <location>
        <begin position="49"/>
        <end position="67"/>
    </location>
</feature>
<keyword evidence="3" id="KW-1185">Reference proteome</keyword>
<dbReference type="Proteomes" id="UP000019267">
    <property type="component" value="Chromosome"/>
</dbReference>
<protein>
    <submittedName>
        <fullName evidence="2">Uncharacterized protein</fullName>
    </submittedName>
</protein>
<dbReference type="PATRIC" id="fig|1276246.3.peg.621"/>
<reference evidence="2 3" key="1">
    <citation type="journal article" date="2014" name="Genome Biol. Evol.">
        <title>Molecular evolution of the substrate utilization strategies and putative virulence factors in mosquito-associated Spiroplasma species.</title>
        <authorList>
            <person name="Chang T.H."/>
            <person name="Lo W.S."/>
            <person name="Ku C."/>
            <person name="Chen L.L."/>
            <person name="Kuo C.H."/>
        </authorList>
    </citation>
    <scope>NUCLEOTIDE SEQUENCE [LARGE SCALE GENOMIC DNA]</scope>
    <source>
        <strain evidence="2">AES-1</strain>
    </source>
</reference>
<evidence type="ECO:0000256" key="1">
    <source>
        <dbReference type="SAM" id="Phobius"/>
    </source>
</evidence>
<feature type="transmembrane region" description="Helical" evidence="1">
    <location>
        <begin position="160"/>
        <end position="182"/>
    </location>
</feature>
<dbReference type="KEGG" id="scq:SCULI_v1c06220"/>
<feature type="transmembrane region" description="Helical" evidence="1">
    <location>
        <begin position="137"/>
        <end position="154"/>
    </location>
</feature>
<evidence type="ECO:0000313" key="3">
    <source>
        <dbReference type="Proteomes" id="UP000019267"/>
    </source>
</evidence>
<dbReference type="HOGENOM" id="CLU_1371478_0_0_14"/>
<dbReference type="AlphaFoldDB" id="W6A746"/>
<sequence length="199" mass="24225">MKKNKIWQNKRYLLQNLSLFFFVFISQVSFLSIYLSTFEVESLMIVKSTYFRFNLFFIFAVFFKYILQVNKKEFIQNKYFTTNYWLIVSVIYIVFNRLFPVEINWFGNILLLILFIATINGFALSNSLQNFIIQIQFNYYKTIFIGLGVLIFMFEFNLIFLNLLIQICLIFRKQINFIIFNFKKTQFIKKIKYFKGDFL</sequence>
<dbReference type="RefSeq" id="WP_025363198.1">
    <property type="nucleotide sequence ID" value="NZ_CP006681.1"/>
</dbReference>
<dbReference type="EMBL" id="CP006681">
    <property type="protein sequence ID" value="AHI52963.1"/>
    <property type="molecule type" value="Genomic_DNA"/>
</dbReference>
<feature type="transmembrane region" description="Helical" evidence="1">
    <location>
        <begin position="79"/>
        <end position="99"/>
    </location>
</feature>
<accession>W6A746</accession>
<name>W6A746_9MOLU</name>
<keyword evidence="1" id="KW-0472">Membrane</keyword>
<organism evidence="2 3">
    <name type="scientific">Spiroplasma culicicola AES-1</name>
    <dbReference type="NCBI Taxonomy" id="1276246"/>
    <lineage>
        <taxon>Bacteria</taxon>
        <taxon>Bacillati</taxon>
        <taxon>Mycoplasmatota</taxon>
        <taxon>Mollicutes</taxon>
        <taxon>Entomoplasmatales</taxon>
        <taxon>Spiroplasmataceae</taxon>
        <taxon>Spiroplasma</taxon>
    </lineage>
</organism>
<feature type="transmembrane region" description="Helical" evidence="1">
    <location>
        <begin position="12"/>
        <end position="37"/>
    </location>
</feature>
<dbReference type="STRING" id="1276246.SCULI_v1c06220"/>
<gene>
    <name evidence="2" type="ORF">SCULI_v1c06220</name>
</gene>
<keyword evidence="1" id="KW-0812">Transmembrane</keyword>
<feature type="transmembrane region" description="Helical" evidence="1">
    <location>
        <begin position="105"/>
        <end position="125"/>
    </location>
</feature>
<proteinExistence type="predicted"/>
<keyword evidence="1" id="KW-1133">Transmembrane helix</keyword>